<dbReference type="CDD" id="cd06529">
    <property type="entry name" value="S24_LexA-like"/>
    <property type="match status" value="1"/>
</dbReference>
<evidence type="ECO:0000313" key="2">
    <source>
        <dbReference type="EMBL" id="QKE93157.1"/>
    </source>
</evidence>
<reference evidence="2 3" key="1">
    <citation type="journal article" date="2014" name="World J. Microbiol. Biotechnol.">
        <title>Biodiversity and physiological characteristics of Antarctic and Arctic lichens-associated bacteria.</title>
        <authorList>
            <person name="Lee Y.M."/>
            <person name="Kim E.H."/>
            <person name="Lee H.K."/>
            <person name="Hong S.G."/>
        </authorList>
    </citation>
    <scope>NUCLEOTIDE SEQUENCE [LARGE SCALE GENOMIC DNA]</scope>
    <source>
        <strain evidence="2 3">PAMC 26569</strain>
        <plasmid evidence="2">unnamed1</plasmid>
    </source>
</reference>
<dbReference type="KEGG" id="lck:HN018_23525"/>
<feature type="domain" description="Peptidase S24/S26A/S26B/S26C" evidence="1">
    <location>
        <begin position="17"/>
        <end position="123"/>
    </location>
</feature>
<keyword evidence="2" id="KW-0614">Plasmid</keyword>
<protein>
    <submittedName>
        <fullName evidence="2">S24 family peptidase</fullName>
    </submittedName>
</protein>
<name>A0A6M8HYA0_9PROT</name>
<keyword evidence="3" id="KW-1185">Reference proteome</keyword>
<gene>
    <name evidence="2" type="ORF">HN018_23525</name>
</gene>
<dbReference type="Pfam" id="PF00717">
    <property type="entry name" value="Peptidase_S24"/>
    <property type="match status" value="1"/>
</dbReference>
<accession>A0A6M8HYA0</accession>
<dbReference type="InterPro" id="IPR039418">
    <property type="entry name" value="LexA-like"/>
</dbReference>
<evidence type="ECO:0000259" key="1">
    <source>
        <dbReference type="Pfam" id="PF00717"/>
    </source>
</evidence>
<sequence>MPRLPDVAREYDGGNTTGFVSPAGDSLEGPIDLSEVLDLRRPHRYPVRVKGDALLERGIQHGDILIADAAASPAAGQVVIAMIHGDVLVCQLAYRCGQWWLKPSGADKEPQPVADEAEIWAVVAALVRTSV</sequence>
<dbReference type="AlphaFoldDB" id="A0A6M8HYA0"/>
<dbReference type="InterPro" id="IPR015927">
    <property type="entry name" value="Peptidase_S24_S26A/B/C"/>
</dbReference>
<proteinExistence type="predicted"/>
<dbReference type="SUPFAM" id="SSF51306">
    <property type="entry name" value="LexA/Signal peptidase"/>
    <property type="match status" value="1"/>
</dbReference>
<dbReference type="InterPro" id="IPR036286">
    <property type="entry name" value="LexA/Signal_pep-like_sf"/>
</dbReference>
<geneLocation type="plasmid" evidence="2 3">
    <name>unnamed1</name>
</geneLocation>
<dbReference type="Gene3D" id="2.10.109.10">
    <property type="entry name" value="Umud Fragment, subunit A"/>
    <property type="match status" value="1"/>
</dbReference>
<evidence type="ECO:0000313" key="3">
    <source>
        <dbReference type="Proteomes" id="UP000500767"/>
    </source>
</evidence>
<dbReference type="Proteomes" id="UP000500767">
    <property type="component" value="Plasmid unnamed1"/>
</dbReference>
<dbReference type="EMBL" id="CP053709">
    <property type="protein sequence ID" value="QKE93157.1"/>
    <property type="molecule type" value="Genomic_DNA"/>
</dbReference>
<organism evidence="2 3">
    <name type="scientific">Lichenicola cladoniae</name>
    <dbReference type="NCBI Taxonomy" id="1484109"/>
    <lineage>
        <taxon>Bacteria</taxon>
        <taxon>Pseudomonadati</taxon>
        <taxon>Pseudomonadota</taxon>
        <taxon>Alphaproteobacteria</taxon>
        <taxon>Acetobacterales</taxon>
        <taxon>Acetobacteraceae</taxon>
        <taxon>Lichenicola</taxon>
    </lineage>
</organism>